<reference evidence="5" key="1">
    <citation type="journal article" date="2014" name="Front. Microbiol.">
        <title>High frequency of phylogenetically diverse reductive dehalogenase-homologous genes in deep subseafloor sedimentary metagenomes.</title>
        <authorList>
            <person name="Kawai M."/>
            <person name="Futagami T."/>
            <person name="Toyoda A."/>
            <person name="Takaki Y."/>
            <person name="Nishi S."/>
            <person name="Hori S."/>
            <person name="Arai W."/>
            <person name="Tsubouchi T."/>
            <person name="Morono Y."/>
            <person name="Uchiyama I."/>
            <person name="Ito T."/>
            <person name="Fujiyama A."/>
            <person name="Inagaki F."/>
            <person name="Takami H."/>
        </authorList>
    </citation>
    <scope>NUCLEOTIDE SEQUENCE</scope>
    <source>
        <strain evidence="5">Expedition CK06-06</strain>
    </source>
</reference>
<dbReference type="Gene3D" id="3.40.50.12780">
    <property type="entry name" value="N-terminal domain of ligase-like"/>
    <property type="match status" value="1"/>
</dbReference>
<dbReference type="EMBL" id="BARW01011413">
    <property type="protein sequence ID" value="GAI73337.1"/>
    <property type="molecule type" value="Genomic_DNA"/>
</dbReference>
<dbReference type="AlphaFoldDB" id="X1QXN9"/>
<keyword evidence="2" id="KW-0436">Ligase</keyword>
<comment type="similarity">
    <text evidence="1">Belongs to the ATP-dependent AMP-binding enzyme family.</text>
</comment>
<feature type="non-terminal residue" evidence="5">
    <location>
        <position position="244"/>
    </location>
</feature>
<dbReference type="SUPFAM" id="SSF56801">
    <property type="entry name" value="Acetyl-CoA synthetase-like"/>
    <property type="match status" value="1"/>
</dbReference>
<dbReference type="Pfam" id="PF00501">
    <property type="entry name" value="AMP-binding"/>
    <property type="match status" value="1"/>
</dbReference>
<keyword evidence="3" id="KW-0472">Membrane</keyword>
<evidence type="ECO:0000313" key="5">
    <source>
        <dbReference type="EMBL" id="GAI73337.1"/>
    </source>
</evidence>
<evidence type="ECO:0000256" key="3">
    <source>
        <dbReference type="SAM" id="Phobius"/>
    </source>
</evidence>
<accession>X1QXN9</accession>
<dbReference type="PANTHER" id="PTHR43201">
    <property type="entry name" value="ACYL-COA SYNTHETASE"/>
    <property type="match status" value="1"/>
</dbReference>
<sequence>DSLPKVLVTESPALELLIPFLSRFKSIKHVIDLGSKYKGQFFGYREIIAESSEQWIEMEPSPEDMALIFYASGPSFCPRGVMLSHQCLVKETMILGDRFQQTEQDIVMLYALPMYHVFGLIAVVLTAVCKASTVVMVPGTGLSISSFMAAIEREKGTMFPGVPYIFALAVDMAEKEGIKNDLSSLRLCHSSADSLPASVVKRFKKLYSLSIIDCFALTEAVCHVTCPPLDGGGEPGSVGKALPG</sequence>
<organism evidence="5">
    <name type="scientific">marine sediment metagenome</name>
    <dbReference type="NCBI Taxonomy" id="412755"/>
    <lineage>
        <taxon>unclassified sequences</taxon>
        <taxon>metagenomes</taxon>
        <taxon>ecological metagenomes</taxon>
    </lineage>
</organism>
<proteinExistence type="inferred from homology"/>
<evidence type="ECO:0000256" key="2">
    <source>
        <dbReference type="ARBA" id="ARBA00022598"/>
    </source>
</evidence>
<dbReference type="InterPro" id="IPR042099">
    <property type="entry name" value="ANL_N_sf"/>
</dbReference>
<dbReference type="GO" id="GO:0006631">
    <property type="term" value="P:fatty acid metabolic process"/>
    <property type="evidence" value="ECO:0007669"/>
    <property type="project" value="TreeGrafter"/>
</dbReference>
<comment type="caution">
    <text evidence="5">The sequence shown here is derived from an EMBL/GenBank/DDBJ whole genome shotgun (WGS) entry which is preliminary data.</text>
</comment>
<protein>
    <recommendedName>
        <fullName evidence="4">AMP-dependent synthetase/ligase domain-containing protein</fullName>
    </recommendedName>
</protein>
<name>X1QXN9_9ZZZZ</name>
<feature type="non-terminal residue" evidence="5">
    <location>
        <position position="1"/>
    </location>
</feature>
<keyword evidence="3" id="KW-1133">Transmembrane helix</keyword>
<dbReference type="GO" id="GO:0031956">
    <property type="term" value="F:medium-chain fatty acid-CoA ligase activity"/>
    <property type="evidence" value="ECO:0007669"/>
    <property type="project" value="TreeGrafter"/>
</dbReference>
<feature type="transmembrane region" description="Helical" evidence="3">
    <location>
        <begin position="107"/>
        <end position="128"/>
    </location>
</feature>
<dbReference type="PANTHER" id="PTHR43201:SF5">
    <property type="entry name" value="MEDIUM-CHAIN ACYL-COA LIGASE ACSF2, MITOCHONDRIAL"/>
    <property type="match status" value="1"/>
</dbReference>
<evidence type="ECO:0000259" key="4">
    <source>
        <dbReference type="Pfam" id="PF00501"/>
    </source>
</evidence>
<evidence type="ECO:0000256" key="1">
    <source>
        <dbReference type="ARBA" id="ARBA00006432"/>
    </source>
</evidence>
<dbReference type="InterPro" id="IPR000873">
    <property type="entry name" value="AMP-dep_synth/lig_dom"/>
</dbReference>
<gene>
    <name evidence="5" type="ORF">S12H4_22018</name>
</gene>
<keyword evidence="3" id="KW-0812">Transmembrane</keyword>
<feature type="domain" description="AMP-dependent synthetase/ligase" evidence="4">
    <location>
        <begin position="3"/>
        <end position="244"/>
    </location>
</feature>